<proteinExistence type="predicted"/>
<organism evidence="1 2">
    <name type="scientific">Knufia fluminis</name>
    <dbReference type="NCBI Taxonomy" id="191047"/>
    <lineage>
        <taxon>Eukaryota</taxon>
        <taxon>Fungi</taxon>
        <taxon>Dikarya</taxon>
        <taxon>Ascomycota</taxon>
        <taxon>Pezizomycotina</taxon>
        <taxon>Eurotiomycetes</taxon>
        <taxon>Chaetothyriomycetidae</taxon>
        <taxon>Chaetothyriales</taxon>
        <taxon>Trichomeriaceae</taxon>
        <taxon>Knufia</taxon>
    </lineage>
</organism>
<name>A0AAN8EF82_9EURO</name>
<sequence>MAQYLCQLCQQAHLAGAPCPPRLPTTAYPQNPPVQQQNWYQSSAPPANWAYRPPPNPYTSYYHGQYPPQPTPYQQYAGYPAYNSWQPPP</sequence>
<evidence type="ECO:0000313" key="2">
    <source>
        <dbReference type="Proteomes" id="UP001316803"/>
    </source>
</evidence>
<evidence type="ECO:0000313" key="1">
    <source>
        <dbReference type="EMBL" id="KAK5948240.1"/>
    </source>
</evidence>
<accession>A0AAN8EF82</accession>
<reference evidence="1 2" key="1">
    <citation type="submission" date="2022-12" db="EMBL/GenBank/DDBJ databases">
        <title>Genomic features and morphological characterization of a novel Knufia sp. strain isolated from spacecraft assembly facility.</title>
        <authorList>
            <person name="Teixeira M."/>
            <person name="Chander A.M."/>
            <person name="Stajich J.E."/>
            <person name="Venkateswaran K."/>
        </authorList>
    </citation>
    <scope>NUCLEOTIDE SEQUENCE [LARGE SCALE GENOMIC DNA]</scope>
    <source>
        <strain evidence="1 2">FJI-L2-BK-P2</strain>
    </source>
</reference>
<keyword evidence="2" id="KW-1185">Reference proteome</keyword>
<protein>
    <submittedName>
        <fullName evidence="1">Uncharacterized protein</fullName>
    </submittedName>
</protein>
<dbReference type="Proteomes" id="UP001316803">
    <property type="component" value="Unassembled WGS sequence"/>
</dbReference>
<gene>
    <name evidence="1" type="ORF">OHC33_010788</name>
</gene>
<comment type="caution">
    <text evidence="1">The sequence shown here is derived from an EMBL/GenBank/DDBJ whole genome shotgun (WGS) entry which is preliminary data.</text>
</comment>
<dbReference type="EMBL" id="JAKLMC020000051">
    <property type="protein sequence ID" value="KAK5948240.1"/>
    <property type="molecule type" value="Genomic_DNA"/>
</dbReference>
<dbReference type="AlphaFoldDB" id="A0AAN8EF82"/>